<protein>
    <submittedName>
        <fullName evidence="4">Iron dicitrate transporter FecR</fullName>
    </submittedName>
</protein>
<comment type="caution">
    <text evidence="4">The sequence shown here is derived from an EMBL/GenBank/DDBJ whole genome shotgun (WGS) entry which is preliminary data.</text>
</comment>
<dbReference type="PANTHER" id="PTHR30273">
    <property type="entry name" value="PERIPLASMIC SIGNAL SENSOR AND SIGMA FACTOR ACTIVATOR FECR-RELATED"/>
    <property type="match status" value="1"/>
</dbReference>
<feature type="transmembrane region" description="Helical" evidence="1">
    <location>
        <begin position="80"/>
        <end position="102"/>
    </location>
</feature>
<organism evidence="4 5">
    <name type="scientific">Filimonas zeae</name>
    <dbReference type="NCBI Taxonomy" id="1737353"/>
    <lineage>
        <taxon>Bacteria</taxon>
        <taxon>Pseudomonadati</taxon>
        <taxon>Bacteroidota</taxon>
        <taxon>Chitinophagia</taxon>
        <taxon>Chitinophagales</taxon>
        <taxon>Chitinophagaceae</taxon>
        <taxon>Filimonas</taxon>
    </lineage>
</organism>
<keyword evidence="1" id="KW-0812">Transmembrane</keyword>
<feature type="domain" description="FecR protein" evidence="2">
    <location>
        <begin position="190"/>
        <end position="291"/>
    </location>
</feature>
<dbReference type="Gene3D" id="2.60.120.1440">
    <property type="match status" value="1"/>
</dbReference>
<reference evidence="4" key="2">
    <citation type="submission" date="2020-09" db="EMBL/GenBank/DDBJ databases">
        <authorList>
            <person name="Sun Q."/>
            <person name="Zhou Y."/>
        </authorList>
    </citation>
    <scope>NUCLEOTIDE SEQUENCE</scope>
    <source>
        <strain evidence="4">CGMCC 1.15290</strain>
    </source>
</reference>
<dbReference type="Pfam" id="PF16344">
    <property type="entry name" value="FecR_C"/>
    <property type="match status" value="1"/>
</dbReference>
<proteinExistence type="predicted"/>
<evidence type="ECO:0000313" key="5">
    <source>
        <dbReference type="Proteomes" id="UP000627292"/>
    </source>
</evidence>
<keyword evidence="1" id="KW-1133">Transmembrane helix</keyword>
<dbReference type="InterPro" id="IPR032508">
    <property type="entry name" value="FecR_C"/>
</dbReference>
<name>A0A917J3H0_9BACT</name>
<dbReference type="InterPro" id="IPR012373">
    <property type="entry name" value="Ferrdict_sens_TM"/>
</dbReference>
<feature type="domain" description="Protein FecR C-terminal" evidence="3">
    <location>
        <begin position="335"/>
        <end position="404"/>
    </location>
</feature>
<dbReference type="PANTHER" id="PTHR30273:SF2">
    <property type="entry name" value="PROTEIN FECR"/>
    <property type="match status" value="1"/>
</dbReference>
<evidence type="ECO:0000259" key="3">
    <source>
        <dbReference type="Pfam" id="PF16344"/>
    </source>
</evidence>
<dbReference type="Proteomes" id="UP000627292">
    <property type="component" value="Unassembled WGS sequence"/>
</dbReference>
<sequence length="405" mass="44007">MDNLSEDILQALHHYADGQATIEEIRAVDAWISGLDFEEALSPEIESELDKIYNRSHEQLMMVANEESAQRFPRLNRRPLLTYGKVAASVIGLIILGAGAYWTLNFTKPGSKGNLTAVATTDAIVPGGKKAMLQLSNGRIVELNTVSVGELAKEGNASIEKAANGLVTYNIVSQAVADKSAGDLHPLINTITIPVGGEYSLTLSDGTRVWLNASSTLRFPSAFSGSTREVELLQGQAYFDVTKDAKHPFHVTVSKPASGTMNIEVLGTAFNVSAYQTDDDIQTTLVNGAVKVSSENGVQSAVLKPGNQASFTTDNQLEVATVDTRVATSWIDGSFYFDKTPLPKVLDELSRWYNVKVIYKKQPKSDVTITGSFDRKSPLTKTLDDIKFIGGDVDFKLENRTIIVL</sequence>
<dbReference type="InterPro" id="IPR006860">
    <property type="entry name" value="FecR"/>
</dbReference>
<dbReference type="GO" id="GO:0016989">
    <property type="term" value="F:sigma factor antagonist activity"/>
    <property type="evidence" value="ECO:0007669"/>
    <property type="project" value="TreeGrafter"/>
</dbReference>
<gene>
    <name evidence="4" type="ORF">GCM10011379_51770</name>
</gene>
<evidence type="ECO:0000256" key="1">
    <source>
        <dbReference type="SAM" id="Phobius"/>
    </source>
</evidence>
<evidence type="ECO:0000313" key="4">
    <source>
        <dbReference type="EMBL" id="GGH80624.1"/>
    </source>
</evidence>
<dbReference type="Pfam" id="PF04773">
    <property type="entry name" value="FecR"/>
    <property type="match status" value="1"/>
</dbReference>
<accession>A0A917J3H0</accession>
<keyword evidence="5" id="KW-1185">Reference proteome</keyword>
<keyword evidence="1" id="KW-0472">Membrane</keyword>
<dbReference type="AlphaFoldDB" id="A0A917J3H0"/>
<dbReference type="EMBL" id="BMIB01000006">
    <property type="protein sequence ID" value="GGH80624.1"/>
    <property type="molecule type" value="Genomic_DNA"/>
</dbReference>
<dbReference type="Gene3D" id="3.55.50.30">
    <property type="match status" value="1"/>
</dbReference>
<reference evidence="4" key="1">
    <citation type="journal article" date="2014" name="Int. J. Syst. Evol. Microbiol.">
        <title>Complete genome sequence of Corynebacterium casei LMG S-19264T (=DSM 44701T), isolated from a smear-ripened cheese.</title>
        <authorList>
            <consortium name="US DOE Joint Genome Institute (JGI-PGF)"/>
            <person name="Walter F."/>
            <person name="Albersmeier A."/>
            <person name="Kalinowski J."/>
            <person name="Ruckert C."/>
        </authorList>
    </citation>
    <scope>NUCLEOTIDE SEQUENCE</scope>
    <source>
        <strain evidence="4">CGMCC 1.15290</strain>
    </source>
</reference>
<evidence type="ECO:0000259" key="2">
    <source>
        <dbReference type="Pfam" id="PF04773"/>
    </source>
</evidence>
<dbReference type="RefSeq" id="WP_188958069.1">
    <property type="nucleotide sequence ID" value="NZ_BMIB01000006.1"/>
</dbReference>